<reference evidence="1 2" key="1">
    <citation type="journal article" date="2010" name="Proc. Natl. Acad. Sci. U.S.A.">
        <title>Clostridium ljungdahlii represents a microbial production platform based on syngas.</title>
        <authorList>
            <person name="Kopke M."/>
            <person name="Held C."/>
            <person name="Hujer S."/>
            <person name="Liesegang H."/>
            <person name="Wiezer A."/>
            <person name="Wollherr A."/>
            <person name="Ehrenreich A."/>
            <person name="Liebl W."/>
            <person name="Gottschalk G."/>
            <person name="Durre P."/>
        </authorList>
    </citation>
    <scope>NUCLEOTIDE SEQUENCE [LARGE SCALE GENOMIC DNA]</scope>
    <source>
        <strain evidence="2">ATCC 55383 / DSM 13528 / PETC</strain>
    </source>
</reference>
<dbReference type="AlphaFoldDB" id="D8GS74"/>
<dbReference type="KEGG" id="clj:CLJU_c13590"/>
<evidence type="ECO:0000313" key="1">
    <source>
        <dbReference type="EMBL" id="ADK14427.1"/>
    </source>
</evidence>
<protein>
    <submittedName>
        <fullName evidence="1">Uncharacterized protein</fullName>
    </submittedName>
</protein>
<gene>
    <name evidence="1" type="ordered locus">CLJU_c13590</name>
</gene>
<sequence length="41" mass="4524">MLIPHFEEDGGVSNGSNRIKIPGDSIKLPGIFIFISHKVFL</sequence>
<accession>D8GS74</accession>
<name>D8GS74_CLOLD</name>
<dbReference type="EMBL" id="CP001666">
    <property type="protein sequence ID" value="ADK14427.1"/>
    <property type="molecule type" value="Genomic_DNA"/>
</dbReference>
<dbReference type="STRING" id="748727.CLJU_c13590"/>
<organism evidence="1 2">
    <name type="scientific">Clostridium ljungdahlii (strain ATCC 55383 / DSM 13528 / PETC)</name>
    <dbReference type="NCBI Taxonomy" id="748727"/>
    <lineage>
        <taxon>Bacteria</taxon>
        <taxon>Bacillati</taxon>
        <taxon>Bacillota</taxon>
        <taxon>Clostridia</taxon>
        <taxon>Eubacteriales</taxon>
        <taxon>Clostridiaceae</taxon>
        <taxon>Clostridium</taxon>
    </lineage>
</organism>
<dbReference type="Proteomes" id="UP000001656">
    <property type="component" value="Chromosome"/>
</dbReference>
<evidence type="ECO:0000313" key="2">
    <source>
        <dbReference type="Proteomes" id="UP000001656"/>
    </source>
</evidence>
<proteinExistence type="predicted"/>
<dbReference type="HOGENOM" id="CLU_3268048_0_0_9"/>